<keyword evidence="3" id="KW-1185">Reference proteome</keyword>
<dbReference type="EMBL" id="CP045096">
    <property type="protein sequence ID" value="QFR01540.1"/>
    <property type="molecule type" value="Genomic_DNA"/>
</dbReference>
<dbReference type="InterPro" id="IPR050678">
    <property type="entry name" value="DNA_Partitioning_ATPase"/>
</dbReference>
<dbReference type="InterPro" id="IPR027417">
    <property type="entry name" value="P-loop_NTPase"/>
</dbReference>
<accession>A0A5P8KG78</accession>
<dbReference type="Proteomes" id="UP000327294">
    <property type="component" value="Chromosome"/>
</dbReference>
<dbReference type="Pfam" id="PF13614">
    <property type="entry name" value="AAA_31"/>
    <property type="match status" value="1"/>
</dbReference>
<protein>
    <submittedName>
        <fullName evidence="2">AAA family ATPase</fullName>
    </submittedName>
</protein>
<proteinExistence type="predicted"/>
<dbReference type="KEGG" id="sphv:F9278_41195"/>
<reference evidence="2 3" key="1">
    <citation type="submission" date="2019-10" db="EMBL/GenBank/DDBJ databases">
        <title>Streptomyces sp. strain GY16 isolated from leaves of Broussonetia papyrifera.</title>
        <authorList>
            <person name="Mo P."/>
        </authorList>
    </citation>
    <scope>NUCLEOTIDE SEQUENCE [LARGE SCALE GENOMIC DNA]</scope>
    <source>
        <strain evidence="2 3">GY16</strain>
    </source>
</reference>
<feature type="domain" description="AAA" evidence="1">
    <location>
        <begin position="16"/>
        <end position="53"/>
    </location>
</feature>
<dbReference type="InterPro" id="IPR025669">
    <property type="entry name" value="AAA_dom"/>
</dbReference>
<dbReference type="AlphaFoldDB" id="A0A5P8KG78"/>
<sequence length="92" mass="10250">MRRIRNMTRDNRGRGTVITFYSFKGGTGRTMALVNTAWILASNGLRVLVVDWDLGPVWSLDQEFGRSPAREGSVLIGHQSWREAISPMSSGP</sequence>
<dbReference type="Gene3D" id="3.40.50.300">
    <property type="entry name" value="P-loop containing nucleotide triphosphate hydrolases"/>
    <property type="match status" value="1"/>
</dbReference>
<name>A0A5P8KG78_9ACTN</name>
<dbReference type="PANTHER" id="PTHR13696:SF52">
    <property type="entry name" value="PARA FAMILY PROTEIN CT_582"/>
    <property type="match status" value="1"/>
</dbReference>
<dbReference type="SUPFAM" id="SSF52540">
    <property type="entry name" value="P-loop containing nucleoside triphosphate hydrolases"/>
    <property type="match status" value="1"/>
</dbReference>
<dbReference type="PANTHER" id="PTHR13696">
    <property type="entry name" value="P-LOOP CONTAINING NUCLEOSIDE TRIPHOSPHATE HYDROLASE"/>
    <property type="match status" value="1"/>
</dbReference>
<evidence type="ECO:0000313" key="2">
    <source>
        <dbReference type="EMBL" id="QFR01540.1"/>
    </source>
</evidence>
<organism evidence="2 3">
    <name type="scientific">Streptomyces phaeolivaceus</name>
    <dbReference type="NCBI Taxonomy" id="2653200"/>
    <lineage>
        <taxon>Bacteria</taxon>
        <taxon>Bacillati</taxon>
        <taxon>Actinomycetota</taxon>
        <taxon>Actinomycetes</taxon>
        <taxon>Kitasatosporales</taxon>
        <taxon>Streptomycetaceae</taxon>
        <taxon>Streptomyces</taxon>
    </lineage>
</organism>
<gene>
    <name evidence="2" type="ORF">F9278_41195</name>
</gene>
<evidence type="ECO:0000313" key="3">
    <source>
        <dbReference type="Proteomes" id="UP000327294"/>
    </source>
</evidence>
<evidence type="ECO:0000259" key="1">
    <source>
        <dbReference type="Pfam" id="PF13614"/>
    </source>
</evidence>